<dbReference type="Pfam" id="PF14278">
    <property type="entry name" value="TetR_C_8"/>
    <property type="match status" value="1"/>
</dbReference>
<accession>A0ABT8NBI4</accession>
<sequence>MIEFEYLDKRVRRTKLDFYNAFIELLKQKKYEQITIKDIISLAGYSRGSFYNHYREKDDLLNEIIDSLFHEASRAQRAPYINEDSIDVLSLENEAIFILRHFKEYGNYYQTLLGENIRIDFRGQLSNQVVAIFLEDFDMEDTTEGNNLDKDLLNKYYGYGLIGVILDWVIADFPSETEDFSKELGKIFKYSHGTTRIKNKRRLH</sequence>
<feature type="domain" description="HTH tetR-type" evidence="3">
    <location>
        <begin position="12"/>
        <end position="72"/>
    </location>
</feature>
<dbReference type="InterPro" id="IPR001647">
    <property type="entry name" value="HTH_TetR"/>
</dbReference>
<dbReference type="Proteomes" id="UP001172142">
    <property type="component" value="Unassembled WGS sequence"/>
</dbReference>
<reference evidence="4 5" key="1">
    <citation type="submission" date="2023-07" db="EMBL/GenBank/DDBJ databases">
        <title>Novel species in genus Planococcus.</title>
        <authorList>
            <person name="Ning S."/>
        </authorList>
    </citation>
    <scope>NUCLEOTIDE SEQUENCE [LARGE SCALE GENOMIC DNA]</scope>
    <source>
        <strain evidence="4 5">N017</strain>
    </source>
</reference>
<dbReference type="Gene3D" id="1.10.357.10">
    <property type="entry name" value="Tetracycline Repressor, domain 2"/>
    <property type="match status" value="1"/>
</dbReference>
<evidence type="ECO:0000313" key="4">
    <source>
        <dbReference type="EMBL" id="MDN7245250.1"/>
    </source>
</evidence>
<gene>
    <name evidence="4" type="ORF">QWY13_07030</name>
</gene>
<name>A0ABT8NBI4_9BACL</name>
<dbReference type="SUPFAM" id="SSF46689">
    <property type="entry name" value="Homeodomain-like"/>
    <property type="match status" value="1"/>
</dbReference>
<keyword evidence="1 2" id="KW-0238">DNA-binding</keyword>
<comment type="caution">
    <text evidence="4">The sequence shown here is derived from an EMBL/GenBank/DDBJ whole genome shotgun (WGS) entry which is preliminary data.</text>
</comment>
<evidence type="ECO:0000259" key="3">
    <source>
        <dbReference type="PROSITE" id="PS50977"/>
    </source>
</evidence>
<dbReference type="InterPro" id="IPR039532">
    <property type="entry name" value="TetR_C_Firmicutes"/>
</dbReference>
<dbReference type="PANTHER" id="PTHR43479">
    <property type="entry name" value="ACREF/ENVCD OPERON REPRESSOR-RELATED"/>
    <property type="match status" value="1"/>
</dbReference>
<dbReference type="Pfam" id="PF00440">
    <property type="entry name" value="TetR_N"/>
    <property type="match status" value="1"/>
</dbReference>
<dbReference type="PROSITE" id="PS50977">
    <property type="entry name" value="HTH_TETR_2"/>
    <property type="match status" value="1"/>
</dbReference>
<evidence type="ECO:0000256" key="2">
    <source>
        <dbReference type="PROSITE-ProRule" id="PRU00335"/>
    </source>
</evidence>
<dbReference type="InterPro" id="IPR009057">
    <property type="entry name" value="Homeodomain-like_sf"/>
</dbReference>
<feature type="DNA-binding region" description="H-T-H motif" evidence="2">
    <location>
        <begin position="35"/>
        <end position="54"/>
    </location>
</feature>
<dbReference type="InterPro" id="IPR050624">
    <property type="entry name" value="HTH-type_Tx_Regulator"/>
</dbReference>
<dbReference type="PANTHER" id="PTHR43479:SF7">
    <property type="entry name" value="TETR-FAMILY TRANSCRIPTIONAL REGULATOR"/>
    <property type="match status" value="1"/>
</dbReference>
<dbReference type="EMBL" id="JAUJWU010000001">
    <property type="protein sequence ID" value="MDN7245250.1"/>
    <property type="molecule type" value="Genomic_DNA"/>
</dbReference>
<proteinExistence type="predicted"/>
<protein>
    <submittedName>
        <fullName evidence="4">TetR/AcrR family transcriptional regulator</fullName>
    </submittedName>
</protein>
<organism evidence="4 5">
    <name type="scientific">Planococcus shenhongbingii</name>
    <dbReference type="NCBI Taxonomy" id="3058398"/>
    <lineage>
        <taxon>Bacteria</taxon>
        <taxon>Bacillati</taxon>
        <taxon>Bacillota</taxon>
        <taxon>Bacilli</taxon>
        <taxon>Bacillales</taxon>
        <taxon>Caryophanaceae</taxon>
        <taxon>Planococcus</taxon>
    </lineage>
</organism>
<evidence type="ECO:0000256" key="1">
    <source>
        <dbReference type="ARBA" id="ARBA00023125"/>
    </source>
</evidence>
<dbReference type="RefSeq" id="WP_301855782.1">
    <property type="nucleotide sequence ID" value="NZ_JAUJWU010000001.1"/>
</dbReference>
<evidence type="ECO:0000313" key="5">
    <source>
        <dbReference type="Proteomes" id="UP001172142"/>
    </source>
</evidence>
<keyword evidence="5" id="KW-1185">Reference proteome</keyword>